<dbReference type="EMBL" id="AP018052">
    <property type="protein sequence ID" value="BAZ93778.1"/>
    <property type="molecule type" value="Genomic_DNA"/>
</dbReference>
<protein>
    <submittedName>
        <fullName evidence="1">Uncharacterized protein</fullName>
    </submittedName>
</protein>
<evidence type="ECO:0000313" key="1">
    <source>
        <dbReference type="EMBL" id="BAZ93778.1"/>
    </source>
</evidence>
<name>A0A1Z4VR15_9GAMM</name>
<reference evidence="1 2" key="1">
    <citation type="submission" date="2017-05" db="EMBL/GenBank/DDBJ databases">
        <title>Thiocyanate degradation by Thiohalobacter thiocyanaticus FOKN1.</title>
        <authorList>
            <person name="Oshiki M."/>
            <person name="Fukushima T."/>
            <person name="Kawano S."/>
            <person name="Nakagawa J."/>
        </authorList>
    </citation>
    <scope>NUCLEOTIDE SEQUENCE [LARGE SCALE GENOMIC DNA]</scope>
    <source>
        <strain evidence="1 2">FOKN1</strain>
    </source>
</reference>
<dbReference type="AlphaFoldDB" id="A0A1Z4VR15"/>
<accession>A0A1Z4VR15</accession>
<keyword evidence="2" id="KW-1185">Reference proteome</keyword>
<dbReference type="KEGG" id="ttc:FOKN1_1380"/>
<evidence type="ECO:0000313" key="2">
    <source>
        <dbReference type="Proteomes" id="UP000218765"/>
    </source>
</evidence>
<organism evidence="1 2">
    <name type="scientific">Thiohalobacter thiocyanaticus</name>
    <dbReference type="NCBI Taxonomy" id="585455"/>
    <lineage>
        <taxon>Bacteria</taxon>
        <taxon>Pseudomonadati</taxon>
        <taxon>Pseudomonadota</taxon>
        <taxon>Gammaproteobacteria</taxon>
        <taxon>Thiohalobacterales</taxon>
        <taxon>Thiohalobacteraceae</taxon>
        <taxon>Thiohalobacter</taxon>
    </lineage>
</organism>
<proteinExistence type="predicted"/>
<dbReference type="RefSeq" id="WP_096365938.1">
    <property type="nucleotide sequence ID" value="NZ_AP018052.1"/>
</dbReference>
<sequence length="108" mass="12261">MKDSWDQDSQAEYEAWIHSSATTTSHKRACARLWSILKLDILVNGPVELTQCQSVQRRDGKTVQVHCVTRTAVAMCFAVCEDEVHLVVIGPYNDSRLWSVAKQRAQAW</sequence>
<gene>
    <name evidence="1" type="ORF">FOKN1_1380</name>
</gene>
<dbReference type="Proteomes" id="UP000218765">
    <property type="component" value="Chromosome"/>
</dbReference>